<dbReference type="Gene3D" id="3.30.450.20">
    <property type="entry name" value="PAS domain"/>
    <property type="match status" value="1"/>
</dbReference>
<feature type="transmembrane region" description="Helical" evidence="8">
    <location>
        <begin position="12"/>
        <end position="30"/>
    </location>
</feature>
<comment type="subcellular location">
    <subcellularLocation>
        <location evidence="1">Cell membrane</location>
        <topology evidence="1">Multi-pass membrane protein</topology>
    </subcellularLocation>
</comment>
<dbReference type="GO" id="GO:0106409">
    <property type="term" value="F:cyclic-di-AMP phosphodiesterase activity"/>
    <property type="evidence" value="ECO:0007669"/>
    <property type="project" value="RHEA"/>
</dbReference>
<comment type="caution">
    <text evidence="12">The sequence shown here is derived from an EMBL/GenBank/DDBJ whole genome shotgun (WGS) entry which is preliminary data.</text>
</comment>
<evidence type="ECO:0000256" key="7">
    <source>
        <dbReference type="PIRSR" id="PIRSR026583-50"/>
    </source>
</evidence>
<organism evidence="12 13">
    <name type="scientific">Thomasclavelia ramosa</name>
    <dbReference type="NCBI Taxonomy" id="1547"/>
    <lineage>
        <taxon>Bacteria</taxon>
        <taxon>Bacillati</taxon>
        <taxon>Bacillota</taxon>
        <taxon>Erysipelotrichia</taxon>
        <taxon>Erysipelotrichales</taxon>
        <taxon>Coprobacillaceae</taxon>
        <taxon>Thomasclavelia</taxon>
    </lineage>
</organism>
<feature type="domain" description="DDH" evidence="9">
    <location>
        <begin position="335"/>
        <end position="492"/>
    </location>
</feature>
<dbReference type="InterPro" id="IPR001667">
    <property type="entry name" value="DDH_dom"/>
</dbReference>
<dbReference type="InterPro" id="IPR014528">
    <property type="entry name" value="GdpP/PdeA"/>
</dbReference>
<dbReference type="Pfam" id="PF02272">
    <property type="entry name" value="DHHA1"/>
    <property type="match status" value="1"/>
</dbReference>
<dbReference type="SUPFAM" id="SSF64182">
    <property type="entry name" value="DHH phosphoesterases"/>
    <property type="match status" value="1"/>
</dbReference>
<dbReference type="AlphaFoldDB" id="A0A3E3EHK4"/>
<evidence type="ECO:0000256" key="5">
    <source>
        <dbReference type="ARBA" id="ARBA00023136"/>
    </source>
</evidence>
<dbReference type="InterPro" id="IPR051319">
    <property type="entry name" value="Oligoribo/pAp-PDE_c-di-AMP_PDE"/>
</dbReference>
<evidence type="ECO:0000256" key="1">
    <source>
        <dbReference type="ARBA" id="ARBA00004651"/>
    </source>
</evidence>
<dbReference type="GO" id="GO:0003676">
    <property type="term" value="F:nucleic acid binding"/>
    <property type="evidence" value="ECO:0007669"/>
    <property type="project" value="UniProtKB-UniRule"/>
</dbReference>
<feature type="binding site" evidence="7">
    <location>
        <position position="347"/>
    </location>
    <ligand>
        <name>Mn(2+)</name>
        <dbReference type="ChEBI" id="CHEBI:29035"/>
        <label>2</label>
    </ligand>
</feature>
<comment type="cofactor">
    <cofactor evidence="7">
        <name>Mn(2+)</name>
        <dbReference type="ChEBI" id="CHEBI:29035"/>
    </cofactor>
    <text evidence="7">For phosphodiesterase activity, probably binds 2 Mn(2+) per subunit.</text>
</comment>
<feature type="binding site" evidence="7">
    <location>
        <position position="495"/>
    </location>
    <ligand>
        <name>Mn(2+)</name>
        <dbReference type="ChEBI" id="CHEBI:29035"/>
        <label>2</label>
    </ligand>
</feature>
<evidence type="ECO:0000259" key="11">
    <source>
        <dbReference type="Pfam" id="PF21370"/>
    </source>
</evidence>
<accession>A0A3E3EHK4</accession>
<comment type="similarity">
    <text evidence="6">Belongs to the GdpP/PdeA phosphodiesterase family.</text>
</comment>
<feature type="binding site" evidence="7">
    <location>
        <position position="440"/>
    </location>
    <ligand>
        <name>Mn(2+)</name>
        <dbReference type="ChEBI" id="CHEBI:29035"/>
        <label>2</label>
    </ligand>
</feature>
<feature type="binding site" evidence="7">
    <location>
        <position position="416"/>
    </location>
    <ligand>
        <name>Mn(2+)</name>
        <dbReference type="ChEBI" id="CHEBI:29035"/>
        <label>2</label>
    </ligand>
</feature>
<keyword evidence="6" id="KW-0378">Hydrolase</keyword>
<dbReference type="PIRSF" id="PIRSF026583">
    <property type="entry name" value="YybT"/>
    <property type="match status" value="1"/>
</dbReference>
<comment type="catalytic activity">
    <reaction evidence="6">
        <text>3',3'-c-di-AMP + H2O = 5'-O-phosphonoadenylyl-(3'-&gt;5')-adenosine + H(+)</text>
        <dbReference type="Rhea" id="RHEA:54420"/>
        <dbReference type="ChEBI" id="CHEBI:15377"/>
        <dbReference type="ChEBI" id="CHEBI:15378"/>
        <dbReference type="ChEBI" id="CHEBI:71500"/>
        <dbReference type="ChEBI" id="CHEBI:138171"/>
    </reaction>
</comment>
<dbReference type="Pfam" id="PF24898">
    <property type="entry name" value="GGDEF_GdpP"/>
    <property type="match status" value="1"/>
</dbReference>
<dbReference type="EMBL" id="QUSL01000003">
    <property type="protein sequence ID" value="RGD86848.1"/>
    <property type="molecule type" value="Genomic_DNA"/>
</dbReference>
<dbReference type="GO" id="GO:0016787">
    <property type="term" value="F:hydrolase activity"/>
    <property type="evidence" value="ECO:0007669"/>
    <property type="project" value="UniProtKB-UniRule"/>
</dbReference>
<comment type="function">
    <text evidence="6">Has phosphodiesterase (PDE) activity against cyclic-di-AMP (c-di-AMP).</text>
</comment>
<feature type="binding site" evidence="7">
    <location>
        <position position="345"/>
    </location>
    <ligand>
        <name>Mn(2+)</name>
        <dbReference type="ChEBI" id="CHEBI:29035"/>
        <label>1</label>
    </ligand>
</feature>
<reference evidence="12 13" key="1">
    <citation type="submission" date="2018-08" db="EMBL/GenBank/DDBJ databases">
        <title>A genome reference for cultivated species of the human gut microbiota.</title>
        <authorList>
            <person name="Zou Y."/>
            <person name="Xue W."/>
            <person name="Luo G."/>
        </authorList>
    </citation>
    <scope>NUCLEOTIDE SEQUENCE [LARGE SCALE GENOMIC DNA]</scope>
    <source>
        <strain evidence="12 13">OM06-4</strain>
    </source>
</reference>
<keyword evidence="5 6" id="KW-0472">Membrane</keyword>
<evidence type="ECO:0000256" key="8">
    <source>
        <dbReference type="SAM" id="Phobius"/>
    </source>
</evidence>
<dbReference type="Proteomes" id="UP000261032">
    <property type="component" value="Unassembled WGS sequence"/>
</dbReference>
<keyword evidence="7" id="KW-0479">Metal-binding</keyword>
<dbReference type="Gene3D" id="3.90.1640.10">
    <property type="entry name" value="inorganic pyrophosphatase (n-terminal core)"/>
    <property type="match status" value="1"/>
</dbReference>
<keyword evidence="3 8" id="KW-0812">Transmembrane</keyword>
<dbReference type="GO" id="GO:0046872">
    <property type="term" value="F:metal ion binding"/>
    <property type="evidence" value="ECO:0007669"/>
    <property type="project" value="UniProtKB-KW"/>
</dbReference>
<dbReference type="Gene3D" id="3.10.310.30">
    <property type="match status" value="1"/>
</dbReference>
<dbReference type="RefSeq" id="WP_117580504.1">
    <property type="nucleotide sequence ID" value="NZ_QUSL01000003.1"/>
</dbReference>
<proteinExistence type="inferred from homology"/>
<feature type="domain" description="DHHA1" evidence="10">
    <location>
        <begin position="560"/>
        <end position="644"/>
    </location>
</feature>
<keyword evidence="2 6" id="KW-1003">Cell membrane</keyword>
<protein>
    <recommendedName>
        <fullName evidence="6">Cyclic-di-AMP phosphodiesterase</fullName>
        <ecNumber evidence="6">3.1.4.-</ecNumber>
    </recommendedName>
</protein>
<evidence type="ECO:0000259" key="10">
    <source>
        <dbReference type="Pfam" id="PF02272"/>
    </source>
</evidence>
<evidence type="ECO:0000256" key="3">
    <source>
        <dbReference type="ARBA" id="ARBA00022692"/>
    </source>
</evidence>
<feature type="domain" description="Cyclic-di-AMP phosphodiesterase GdpP-like PAS" evidence="11">
    <location>
        <begin position="81"/>
        <end position="156"/>
    </location>
</feature>
<evidence type="ECO:0000313" key="12">
    <source>
        <dbReference type="EMBL" id="RGD86848.1"/>
    </source>
</evidence>
<keyword evidence="4 8" id="KW-1133">Transmembrane helix</keyword>
<gene>
    <name evidence="12" type="ORF">DXB93_03275</name>
</gene>
<evidence type="ECO:0000313" key="13">
    <source>
        <dbReference type="Proteomes" id="UP000261032"/>
    </source>
</evidence>
<dbReference type="InterPro" id="IPR049553">
    <property type="entry name" value="GdpP-like_PAS"/>
</dbReference>
<dbReference type="Pfam" id="PF01368">
    <property type="entry name" value="DHH"/>
    <property type="match status" value="1"/>
</dbReference>
<dbReference type="GO" id="GO:0005886">
    <property type="term" value="C:plasma membrane"/>
    <property type="evidence" value="ECO:0007669"/>
    <property type="project" value="UniProtKB-SubCell"/>
</dbReference>
<dbReference type="PANTHER" id="PTHR47618:SF2">
    <property type="entry name" value="CYCLIC-DI-AMP PHOSPHODIESTERASE GDPP"/>
    <property type="match status" value="1"/>
</dbReference>
<dbReference type="InterPro" id="IPR003156">
    <property type="entry name" value="DHHA1_dom"/>
</dbReference>
<evidence type="ECO:0000256" key="2">
    <source>
        <dbReference type="ARBA" id="ARBA00022475"/>
    </source>
</evidence>
<evidence type="ECO:0000259" key="9">
    <source>
        <dbReference type="Pfam" id="PF01368"/>
    </source>
</evidence>
<dbReference type="Pfam" id="PF21370">
    <property type="entry name" value="PAS_GdpP"/>
    <property type="match status" value="1"/>
</dbReference>
<feature type="binding site" evidence="7">
    <location>
        <position position="416"/>
    </location>
    <ligand>
        <name>Mn(2+)</name>
        <dbReference type="ChEBI" id="CHEBI:29035"/>
        <label>1</label>
    </ligand>
</feature>
<sequence length="653" mass="73778">MTVKMTRIKNVVIALLLIEFIFALMGDVFLSSNTSLVLATYIFIKNVIVLGFIFYSSSLANENNLSVSEALNNEAKNAFIFGGIGLIKYDENRNISWVSDLFTEMKLNIVGKKLLEWQPLLASLFEDDDIKVIDINSRKFEVYNSKESRLLYLKDVSDYVGISKEFEDQQVCVAYITVDNYEESIEQADEQTAASIQSTTRQIVLDWAKENGIVLKRYKSDGYIAMFNERTYRKQVEDKFKILDYFKEQAEQLGQMMTLSIGIGRGSNILRELDELAFSALSLAYSRGGDQATVKSNDEPIRFFGGNSESYEKSNKIRARVIAQSLAGLIRQANNVLIMGHKQSDFDSFGASIAMYSICKAYGKKAHIIIDYDSLEEKTGVIARSLRDDERYRGVFITPARINEFNHSKTLLVNVDNHKPSLAIDANALDIIKNKVVIDHHRRGEEFIELPLLTYLEPAASSTVELIVELFDYQKENVCVTEREATIMYAGMLIDTNYFRTRVGTRTFQAAAKLKEMQANVSEAYKYLEDDYDTTLTKLSITQTAYRYGENILIAFGRQDKIYSRTLLAKAGNELLGISGVKAVFTVGRTGKEEVSISARSTRDVNVQLIMEKLGGGGHFSMAACQLKYEDVTIAINLLEEAINEYLDERTNE</sequence>
<feature type="binding site" evidence="7">
    <location>
        <position position="341"/>
    </location>
    <ligand>
        <name>Mn(2+)</name>
        <dbReference type="ChEBI" id="CHEBI:29035"/>
        <label>1</label>
    </ligand>
</feature>
<dbReference type="EC" id="3.1.4.-" evidence="6"/>
<keyword evidence="7" id="KW-0464">Manganese</keyword>
<evidence type="ECO:0000256" key="4">
    <source>
        <dbReference type="ARBA" id="ARBA00022989"/>
    </source>
</evidence>
<name>A0A3E3EHK4_9FIRM</name>
<evidence type="ECO:0000256" key="6">
    <source>
        <dbReference type="PIRNR" id="PIRNR026583"/>
    </source>
</evidence>
<dbReference type="PANTHER" id="PTHR47618">
    <property type="entry name" value="BIFUNCTIONAL OLIGORIBONUCLEASE AND PAP PHOSPHATASE NRNA"/>
    <property type="match status" value="1"/>
</dbReference>
<dbReference type="InterPro" id="IPR038763">
    <property type="entry name" value="DHH_sf"/>
</dbReference>